<dbReference type="AlphaFoldDB" id="A0A0J1HX68"/>
<keyword evidence="1" id="KW-0812">Transmembrane</keyword>
<evidence type="ECO:0000256" key="1">
    <source>
        <dbReference type="SAM" id="Phobius"/>
    </source>
</evidence>
<keyword evidence="1" id="KW-0472">Membrane</keyword>
<organism evidence="2 3">
    <name type="scientific">Bacillus anthracis</name>
    <name type="common">anthrax bacterium</name>
    <dbReference type="NCBI Taxonomy" id="1392"/>
    <lineage>
        <taxon>Bacteria</taxon>
        <taxon>Bacillati</taxon>
        <taxon>Bacillota</taxon>
        <taxon>Bacilli</taxon>
        <taxon>Bacillales</taxon>
        <taxon>Bacillaceae</taxon>
        <taxon>Bacillus</taxon>
        <taxon>Bacillus cereus group</taxon>
    </lineage>
</organism>
<dbReference type="Proteomes" id="UP000035904">
    <property type="component" value="Unassembled WGS sequence"/>
</dbReference>
<protein>
    <submittedName>
        <fullName evidence="2">Uncharacterized protein</fullName>
    </submittedName>
</protein>
<dbReference type="PATRIC" id="fig|1392.242.peg.5660"/>
<dbReference type="EMBL" id="LDPG01000007">
    <property type="protein sequence ID" value="KLV18327.1"/>
    <property type="molecule type" value="Genomic_DNA"/>
</dbReference>
<reference evidence="2 3" key="1">
    <citation type="submission" date="2015-05" db="EMBL/GenBank/DDBJ databases">
        <title>Whole genome sequence and identification of bacterial endophytes from Costus igneus.</title>
        <authorList>
            <person name="Lee Y.P."/>
            <person name="Gan H.M."/>
            <person name="Eng W."/>
            <person name="Wheatley M.S."/>
            <person name="Caraballo A."/>
            <person name="Polter S."/>
            <person name="Savka M.A."/>
            <person name="Hudson A.O."/>
        </authorList>
    </citation>
    <scope>NUCLEOTIDE SEQUENCE [LARGE SCALE GENOMIC DNA]</scope>
    <source>
        <strain evidence="2 3">RIT375</strain>
    </source>
</reference>
<dbReference type="RefSeq" id="WP_016121629.1">
    <property type="nucleotide sequence ID" value="NZ_LDPG01000007.1"/>
</dbReference>
<feature type="transmembrane region" description="Helical" evidence="1">
    <location>
        <begin position="37"/>
        <end position="58"/>
    </location>
</feature>
<gene>
    <name evidence="2" type="ORF">ABW01_13170</name>
</gene>
<comment type="caution">
    <text evidence="2">The sequence shown here is derived from an EMBL/GenBank/DDBJ whole genome shotgun (WGS) entry which is preliminary data.</text>
</comment>
<feature type="transmembrane region" description="Helical" evidence="1">
    <location>
        <begin position="70"/>
        <end position="88"/>
    </location>
</feature>
<feature type="transmembrane region" description="Helical" evidence="1">
    <location>
        <begin position="100"/>
        <end position="121"/>
    </location>
</feature>
<name>A0A0J1HX68_BACAN</name>
<keyword evidence="1" id="KW-1133">Transmembrane helix</keyword>
<proteinExistence type="predicted"/>
<accession>A0A0J1HX68</accession>
<evidence type="ECO:0000313" key="2">
    <source>
        <dbReference type="EMBL" id="KLV18327.1"/>
    </source>
</evidence>
<feature type="transmembrane region" description="Helical" evidence="1">
    <location>
        <begin position="6"/>
        <end position="25"/>
    </location>
</feature>
<evidence type="ECO:0000313" key="3">
    <source>
        <dbReference type="Proteomes" id="UP000035904"/>
    </source>
</evidence>
<sequence length="122" mass="13715">MFWSICMSFISIGIIFLVMALNTLTYVERLGVLKKVVAQKIILIWITLILTILLLYIFSFNSPSVLPSFYVFQSCLGVLTLIGLYKFGKEMLLSLSMVQPYTIVNTSMGIILTGISMYLVAL</sequence>